<feature type="domain" description="NAD-dependent epimerase/dehydratase" evidence="1">
    <location>
        <begin position="2"/>
        <end position="155"/>
    </location>
</feature>
<dbReference type="SUPFAM" id="SSF51735">
    <property type="entry name" value="NAD(P)-binding Rossmann-fold domains"/>
    <property type="match status" value="1"/>
</dbReference>
<dbReference type="AlphaFoldDB" id="A0A7M1WCF8"/>
<dbReference type="Gene3D" id="3.40.50.720">
    <property type="entry name" value="NAD(P)-binding Rossmann-like Domain"/>
    <property type="match status" value="1"/>
</dbReference>
<dbReference type="InterPro" id="IPR036291">
    <property type="entry name" value="NAD(P)-bd_dom_sf"/>
</dbReference>
<evidence type="ECO:0000259" key="1">
    <source>
        <dbReference type="Pfam" id="PF01370"/>
    </source>
</evidence>
<dbReference type="PANTHER" id="PTHR43245:SF58">
    <property type="entry name" value="BLL5923 PROTEIN"/>
    <property type="match status" value="1"/>
</dbReference>
<dbReference type="RefSeq" id="WP_239915138.1">
    <property type="nucleotide sequence ID" value="NZ_JAKEUC010000003.1"/>
</dbReference>
<organism evidence="2">
    <name type="scientific">Vibrio parahaemolyticus</name>
    <dbReference type="NCBI Taxonomy" id="670"/>
    <lineage>
        <taxon>Bacteria</taxon>
        <taxon>Pseudomonadati</taxon>
        <taxon>Pseudomonadota</taxon>
        <taxon>Gammaproteobacteria</taxon>
        <taxon>Vibrionales</taxon>
        <taxon>Vibrionaceae</taxon>
        <taxon>Vibrio</taxon>
    </lineage>
</organism>
<name>A0A7M1WCF8_VIBPH</name>
<dbReference type="InterPro" id="IPR001509">
    <property type="entry name" value="Epimerase_deHydtase"/>
</dbReference>
<evidence type="ECO:0000313" key="2">
    <source>
        <dbReference type="EMBL" id="QOS24468.1"/>
    </source>
</evidence>
<dbReference type="Pfam" id="PF01370">
    <property type="entry name" value="Epimerase"/>
    <property type="match status" value="1"/>
</dbReference>
<dbReference type="InterPro" id="IPR050177">
    <property type="entry name" value="Lipid_A_modif_metabolic_enz"/>
</dbReference>
<dbReference type="PANTHER" id="PTHR43245">
    <property type="entry name" value="BIFUNCTIONAL POLYMYXIN RESISTANCE PROTEIN ARNA"/>
    <property type="match status" value="1"/>
</dbReference>
<gene>
    <name evidence="2" type="ORF">VP32_00018</name>
</gene>
<proteinExistence type="predicted"/>
<reference evidence="2" key="1">
    <citation type="submission" date="2020-08" db="EMBL/GenBank/DDBJ databases">
        <title>Genetic structure, function and evolution of capsule biosynthesis loci in Vibrio parahaemolyticus.</title>
        <authorList>
            <person name="Li L."/>
            <person name="Bian S."/>
        </authorList>
    </citation>
    <scope>NUCLEOTIDE SEQUENCE</scope>
    <source>
        <strain evidence="2">VP32</strain>
    </source>
</reference>
<dbReference type="EMBL" id="MT898269">
    <property type="protein sequence ID" value="QOS24468.1"/>
    <property type="molecule type" value="Genomic_DNA"/>
</dbReference>
<accession>A0A7M1WCF8</accession>
<sequence>MILVTGSSGFIGQHLVKTFRNENIITISRSGSMNDLTLTSETDLSPLLSGVDCCIHLANTAHGKSIAYSEIYANNVDMTLNLFKQCQVNGVKKFIYISTANNLDDLKTGTLNYYQTKTKKIVEKEMLMLVNQFSMQVLIIRCPMIYGKGVPGNLDKLKKLFKYFPFSPFKSIDNKISILSVNNLVDLIREAVYNIDFESQIILAEERESIKISRLIDILVEDRKVIHLNVNVDFLAVAFSLLGLKNMYVTLCCNSKLDHTGVSKSFSWCPKYTIGNTISKV</sequence>
<protein>
    <recommendedName>
        <fullName evidence="1">NAD-dependent epimerase/dehydratase domain-containing protein</fullName>
    </recommendedName>
</protein>